<evidence type="ECO:0000256" key="2">
    <source>
        <dbReference type="ARBA" id="ARBA00011085"/>
    </source>
</evidence>
<dbReference type="PRINTS" id="PR00899">
    <property type="entry name" value="GPCRSTE3"/>
</dbReference>
<proteinExistence type="inferred from homology"/>
<evidence type="ECO:0000313" key="11">
    <source>
        <dbReference type="EMBL" id="KZP27852.1"/>
    </source>
</evidence>
<keyword evidence="12" id="KW-1185">Reference proteome</keyword>
<evidence type="ECO:0000256" key="3">
    <source>
        <dbReference type="ARBA" id="ARBA00022507"/>
    </source>
</evidence>
<feature type="transmembrane region" description="Helical" evidence="10">
    <location>
        <begin position="205"/>
        <end position="229"/>
    </location>
</feature>
<dbReference type="InterPro" id="IPR001499">
    <property type="entry name" value="GPCR_STE3"/>
</dbReference>
<feature type="transmembrane region" description="Helical" evidence="10">
    <location>
        <begin position="6"/>
        <end position="26"/>
    </location>
</feature>
<evidence type="ECO:0000256" key="4">
    <source>
        <dbReference type="ARBA" id="ARBA00022692"/>
    </source>
</evidence>
<protein>
    <submittedName>
        <fullName evidence="11">Pheromone receptor</fullName>
    </submittedName>
</protein>
<dbReference type="PANTHER" id="PTHR28097">
    <property type="entry name" value="PHEROMONE A FACTOR RECEPTOR"/>
    <property type="match status" value="1"/>
</dbReference>
<comment type="similarity">
    <text evidence="2">Belongs to the G-protein coupled receptor 4 family.</text>
</comment>
<reference evidence="11 12" key="1">
    <citation type="journal article" date="2016" name="Mol. Biol. Evol.">
        <title>Comparative Genomics of Early-Diverging Mushroom-Forming Fungi Provides Insights into the Origins of Lignocellulose Decay Capabilities.</title>
        <authorList>
            <person name="Nagy L.G."/>
            <person name="Riley R."/>
            <person name="Tritt A."/>
            <person name="Adam C."/>
            <person name="Daum C."/>
            <person name="Floudas D."/>
            <person name="Sun H."/>
            <person name="Yadav J.S."/>
            <person name="Pangilinan J."/>
            <person name="Larsson K.H."/>
            <person name="Matsuura K."/>
            <person name="Barry K."/>
            <person name="Labutti K."/>
            <person name="Kuo R."/>
            <person name="Ohm R.A."/>
            <person name="Bhattacharya S.S."/>
            <person name="Shirouzu T."/>
            <person name="Yoshinaga Y."/>
            <person name="Martin F.M."/>
            <person name="Grigoriev I.V."/>
            <person name="Hibbett D.S."/>
        </authorList>
    </citation>
    <scope>NUCLEOTIDE SEQUENCE [LARGE SCALE GENOMIC DNA]</scope>
    <source>
        <strain evidence="11 12">CBS 109695</strain>
    </source>
</reference>
<dbReference type="GO" id="GO:0000750">
    <property type="term" value="P:pheromone-dependent signal transduction involved in conjugation with cellular fusion"/>
    <property type="evidence" value="ECO:0007669"/>
    <property type="project" value="TreeGrafter"/>
</dbReference>
<evidence type="ECO:0000313" key="12">
    <source>
        <dbReference type="Proteomes" id="UP000076532"/>
    </source>
</evidence>
<keyword evidence="4 10" id="KW-0812">Transmembrane</keyword>
<dbReference type="OrthoDB" id="2874149at2759"/>
<sequence>MSDPSQTVFSVSAFLGFVMVLLPLTWHLHAWNSGTCYYMIWTAIACLNQFINSIIWSGNAANSAPVWCDISTRIMLGAAVGIPAASACIMRRLYSISCLHSVAVTRAEKRRVVIVDTLACVLFPLLFIVIQFFVQSHRYNIYEDIGCYPANTNSIPTYFLSNIWPIIMGVVAIVYCGLSILAFLHRQSQFDEFLSSNGSLTRSRYFRLMAMGMTAILCTTSLGIFVIWLSATTEPIMPWRGLADAHHDFSRVEQIPAVEWRQDRLVSVYLEWTRWAVPFCALVFFAFFGFAEEARRQYRKAIWTLARRFGFLRSDADSSEKSSS</sequence>
<dbReference type="GO" id="GO:0004934">
    <property type="term" value="F:mating-type alpha-factor pheromone receptor activity"/>
    <property type="evidence" value="ECO:0007669"/>
    <property type="project" value="InterPro"/>
</dbReference>
<evidence type="ECO:0000256" key="6">
    <source>
        <dbReference type="ARBA" id="ARBA00023040"/>
    </source>
</evidence>
<dbReference type="CDD" id="cd14966">
    <property type="entry name" value="7tmD_STE3"/>
    <property type="match status" value="1"/>
</dbReference>
<evidence type="ECO:0000256" key="5">
    <source>
        <dbReference type="ARBA" id="ARBA00022989"/>
    </source>
</evidence>
<keyword evidence="8 11" id="KW-0675">Receptor</keyword>
<keyword evidence="6" id="KW-0297">G-protein coupled receptor</keyword>
<evidence type="ECO:0000256" key="10">
    <source>
        <dbReference type="SAM" id="Phobius"/>
    </source>
</evidence>
<dbReference type="PANTHER" id="PTHR28097:SF1">
    <property type="entry name" value="PHEROMONE A FACTOR RECEPTOR"/>
    <property type="match status" value="1"/>
</dbReference>
<dbReference type="EMBL" id="KV417506">
    <property type="protein sequence ID" value="KZP27852.1"/>
    <property type="molecule type" value="Genomic_DNA"/>
</dbReference>
<evidence type="ECO:0000256" key="9">
    <source>
        <dbReference type="ARBA" id="ARBA00023224"/>
    </source>
</evidence>
<evidence type="ECO:0000256" key="1">
    <source>
        <dbReference type="ARBA" id="ARBA00004141"/>
    </source>
</evidence>
<comment type="subcellular location">
    <subcellularLocation>
        <location evidence="1">Membrane</location>
        <topology evidence="1">Multi-pass membrane protein</topology>
    </subcellularLocation>
</comment>
<feature type="transmembrane region" description="Helical" evidence="10">
    <location>
        <begin position="163"/>
        <end position="184"/>
    </location>
</feature>
<dbReference type="PRINTS" id="PR00901">
    <property type="entry name" value="PHEROMONEBAR"/>
</dbReference>
<gene>
    <name evidence="11" type="ORF">FIBSPDRAFT_729881</name>
</gene>
<dbReference type="STRING" id="436010.A0A166R381"/>
<feature type="transmembrane region" description="Helical" evidence="10">
    <location>
        <begin position="112"/>
        <end position="134"/>
    </location>
</feature>
<keyword evidence="7 10" id="KW-0472">Membrane</keyword>
<dbReference type="GO" id="GO:0005886">
    <property type="term" value="C:plasma membrane"/>
    <property type="evidence" value="ECO:0007669"/>
    <property type="project" value="TreeGrafter"/>
</dbReference>
<name>A0A166R381_9AGAM</name>
<dbReference type="AlphaFoldDB" id="A0A166R381"/>
<keyword evidence="5 10" id="KW-1133">Transmembrane helix</keyword>
<dbReference type="Proteomes" id="UP000076532">
    <property type="component" value="Unassembled WGS sequence"/>
</dbReference>
<organism evidence="11 12">
    <name type="scientific">Athelia psychrophila</name>
    <dbReference type="NCBI Taxonomy" id="1759441"/>
    <lineage>
        <taxon>Eukaryota</taxon>
        <taxon>Fungi</taxon>
        <taxon>Dikarya</taxon>
        <taxon>Basidiomycota</taxon>
        <taxon>Agaricomycotina</taxon>
        <taxon>Agaricomycetes</taxon>
        <taxon>Agaricomycetidae</taxon>
        <taxon>Atheliales</taxon>
        <taxon>Atheliaceae</taxon>
        <taxon>Athelia</taxon>
    </lineage>
</organism>
<dbReference type="InterPro" id="IPR000481">
    <property type="entry name" value="GPCR_Pheromne_B_alpha_rcpt"/>
</dbReference>
<feature type="transmembrane region" description="Helical" evidence="10">
    <location>
        <begin position="272"/>
        <end position="291"/>
    </location>
</feature>
<evidence type="ECO:0000256" key="7">
    <source>
        <dbReference type="ARBA" id="ARBA00023136"/>
    </source>
</evidence>
<accession>A0A166R381</accession>
<keyword evidence="9" id="KW-0807">Transducer</keyword>
<feature type="transmembrane region" description="Helical" evidence="10">
    <location>
        <begin position="38"/>
        <end position="58"/>
    </location>
</feature>
<dbReference type="Pfam" id="PF02076">
    <property type="entry name" value="STE3"/>
    <property type="match status" value="1"/>
</dbReference>
<evidence type="ECO:0000256" key="8">
    <source>
        <dbReference type="ARBA" id="ARBA00023170"/>
    </source>
</evidence>
<keyword evidence="3" id="KW-0589">Pheromone response</keyword>